<gene>
    <name evidence="6" type="primary">eboC</name>
    <name evidence="6" type="ORF">GC098_12675</name>
</gene>
<proteinExistence type="predicted"/>
<evidence type="ECO:0000313" key="6">
    <source>
        <dbReference type="EMBL" id="NOU72268.1"/>
    </source>
</evidence>
<comment type="subcellular location">
    <subcellularLocation>
        <location evidence="1">Membrane</location>
        <topology evidence="1">Multi-pass membrane protein</topology>
    </subcellularLocation>
</comment>
<sequence>MKAYLQLLRVPNLVTSAGDVLAGAFIVSSMGSGPYATLWLLLLSSIMLYAGGVTLNDVMDASLDQIERPERPIPSGKIGREHAFMLSCLLMLGGIILSLAFSQFSFYISLILALCIVIYNIWAKKYGIPGALVMALCRALNILLGFSFVQEHFWDFALLALLPFLHIIGVTALSRGENHGYTAKTILLISLIPLGIVLWLIGFELFKGSFAFMELFFIALYCFFQGFAYYPAIREPKPAFIKRGVKYGILSLLLLNAALVSIFDGSLHALIVALLIVVSSWLSRSISMT</sequence>
<dbReference type="PANTHER" id="PTHR42723">
    <property type="entry name" value="CHLOROPHYLL SYNTHASE"/>
    <property type="match status" value="1"/>
</dbReference>
<dbReference type="Gene3D" id="1.10.357.140">
    <property type="entry name" value="UbiA prenyltransferase"/>
    <property type="match status" value="1"/>
</dbReference>
<feature type="transmembrane region" description="Helical" evidence="5">
    <location>
        <begin position="106"/>
        <end position="123"/>
    </location>
</feature>
<dbReference type="Pfam" id="PF01040">
    <property type="entry name" value="UbiA"/>
    <property type="match status" value="1"/>
</dbReference>
<feature type="transmembrane region" description="Helical" evidence="5">
    <location>
        <begin position="185"/>
        <end position="203"/>
    </location>
</feature>
<dbReference type="NCBIfam" id="NF035940">
    <property type="entry name" value="prenyl_rel_EboC"/>
    <property type="match status" value="1"/>
</dbReference>
<dbReference type="InterPro" id="IPR050475">
    <property type="entry name" value="Prenyltransferase_related"/>
</dbReference>
<name>A0ABX1XUQ5_9BACL</name>
<reference evidence="6 7" key="1">
    <citation type="submission" date="2019-10" db="EMBL/GenBank/DDBJ databases">
        <title>Description of Paenibacillus terrestris sp. nov.</title>
        <authorList>
            <person name="Carlier A."/>
            <person name="Qi S."/>
        </authorList>
    </citation>
    <scope>NUCLEOTIDE SEQUENCE [LARGE SCALE GENOMIC DNA]</scope>
    <source>
        <strain evidence="6 7">LMG 31458</strain>
    </source>
</reference>
<feature type="transmembrane region" description="Helical" evidence="5">
    <location>
        <begin position="156"/>
        <end position="173"/>
    </location>
</feature>
<dbReference type="InterPro" id="IPR044878">
    <property type="entry name" value="UbiA_sf"/>
</dbReference>
<dbReference type="PANTHER" id="PTHR42723:SF1">
    <property type="entry name" value="CHLOROPHYLL SYNTHASE, CHLOROPLASTIC"/>
    <property type="match status" value="1"/>
</dbReference>
<evidence type="ECO:0000256" key="3">
    <source>
        <dbReference type="ARBA" id="ARBA00022989"/>
    </source>
</evidence>
<evidence type="ECO:0000313" key="7">
    <source>
        <dbReference type="Proteomes" id="UP000616779"/>
    </source>
</evidence>
<feature type="transmembrane region" description="Helical" evidence="5">
    <location>
        <begin position="269"/>
        <end position="287"/>
    </location>
</feature>
<accession>A0ABX1XUQ5</accession>
<dbReference type="RefSeq" id="WP_171643571.1">
    <property type="nucleotide sequence ID" value="NZ_WHOA01000090.1"/>
</dbReference>
<keyword evidence="3 5" id="KW-1133">Transmembrane helix</keyword>
<dbReference type="InterPro" id="IPR000537">
    <property type="entry name" value="UbiA_prenyltransferase"/>
</dbReference>
<feature type="transmembrane region" description="Helical" evidence="5">
    <location>
        <begin position="209"/>
        <end position="232"/>
    </location>
</feature>
<dbReference type="EMBL" id="WHOA01000090">
    <property type="protein sequence ID" value="NOU72268.1"/>
    <property type="molecule type" value="Genomic_DNA"/>
</dbReference>
<dbReference type="CDD" id="cd13964">
    <property type="entry name" value="PT_UbiA_1"/>
    <property type="match status" value="1"/>
</dbReference>
<evidence type="ECO:0000256" key="2">
    <source>
        <dbReference type="ARBA" id="ARBA00022692"/>
    </source>
</evidence>
<protein>
    <submittedName>
        <fullName evidence="6">UbiA-like protein EboC</fullName>
    </submittedName>
</protein>
<comment type="caution">
    <text evidence="6">The sequence shown here is derived from an EMBL/GenBank/DDBJ whole genome shotgun (WGS) entry which is preliminary data.</text>
</comment>
<keyword evidence="7" id="KW-1185">Reference proteome</keyword>
<keyword evidence="2 5" id="KW-0812">Transmembrane</keyword>
<feature type="transmembrane region" description="Helical" evidence="5">
    <location>
        <begin position="130"/>
        <end position="150"/>
    </location>
</feature>
<organism evidence="6 7">
    <name type="scientific">Paenibacillus phytorum</name>
    <dbReference type="NCBI Taxonomy" id="2654977"/>
    <lineage>
        <taxon>Bacteria</taxon>
        <taxon>Bacillati</taxon>
        <taxon>Bacillota</taxon>
        <taxon>Bacilli</taxon>
        <taxon>Bacillales</taxon>
        <taxon>Paenibacillaceae</taxon>
        <taxon>Paenibacillus</taxon>
    </lineage>
</organism>
<keyword evidence="4 5" id="KW-0472">Membrane</keyword>
<evidence type="ECO:0000256" key="1">
    <source>
        <dbReference type="ARBA" id="ARBA00004141"/>
    </source>
</evidence>
<evidence type="ECO:0000256" key="5">
    <source>
        <dbReference type="SAM" id="Phobius"/>
    </source>
</evidence>
<feature type="transmembrane region" description="Helical" evidence="5">
    <location>
        <begin position="244"/>
        <end position="263"/>
    </location>
</feature>
<evidence type="ECO:0000256" key="4">
    <source>
        <dbReference type="ARBA" id="ARBA00023136"/>
    </source>
</evidence>
<dbReference type="Proteomes" id="UP000616779">
    <property type="component" value="Unassembled WGS sequence"/>
</dbReference>